<feature type="transmembrane region" description="Helical" evidence="6">
    <location>
        <begin position="184"/>
        <end position="203"/>
    </location>
</feature>
<evidence type="ECO:0000256" key="6">
    <source>
        <dbReference type="SAM" id="Phobius"/>
    </source>
</evidence>
<keyword evidence="4 6" id="KW-1133">Transmembrane helix</keyword>
<feature type="transmembrane region" description="Helical" evidence="6">
    <location>
        <begin position="215"/>
        <end position="237"/>
    </location>
</feature>
<sequence length="249" mass="27522">MSMTSLIFASSLLIIPIIVSYKQQLDLSKDMIISVLRAIIQLIIVGYILTFVFEARQPIIVITLVFIILINAALNTRKRVPNAVKHGFWISLFALVISTSITMTILILTGALHFKVNEIIPVSGMVISNAMIAINIGYTNLEKAFTQQRMEIEAKLSLGALPHLASKTQIQDTMKMAVIPTIDSAKTLGIVALPGMMSGLIIAGTPPLEAIRFQIMVTFMLLSATMIATMIAIFISYKQFYNKRHQLNI</sequence>
<accession>A0ABW5PKH7</accession>
<keyword evidence="8" id="KW-1185">Reference proteome</keyword>
<organism evidence="7 8">
    <name type="scientific">Terrilactibacillus laevilacticus</name>
    <dbReference type="NCBI Taxonomy" id="1380157"/>
    <lineage>
        <taxon>Bacteria</taxon>
        <taxon>Bacillati</taxon>
        <taxon>Bacillota</taxon>
        <taxon>Bacilli</taxon>
        <taxon>Bacillales</taxon>
        <taxon>Bacillaceae</taxon>
        <taxon>Terrilactibacillus</taxon>
    </lineage>
</organism>
<feature type="transmembrane region" description="Helical" evidence="6">
    <location>
        <begin position="119"/>
        <end position="141"/>
    </location>
</feature>
<comment type="subcellular location">
    <subcellularLocation>
        <location evidence="1">Membrane</location>
        <topology evidence="1">Multi-pass membrane protein</topology>
    </subcellularLocation>
</comment>
<proteinExistence type="inferred from homology"/>
<dbReference type="Pfam" id="PF03649">
    <property type="entry name" value="UPF0014"/>
    <property type="match status" value="1"/>
</dbReference>
<evidence type="ECO:0000256" key="5">
    <source>
        <dbReference type="ARBA" id="ARBA00023136"/>
    </source>
</evidence>
<dbReference type="PANTHER" id="PTHR30028:SF0">
    <property type="entry name" value="PROTEIN ALUMINUM SENSITIVE 3"/>
    <property type="match status" value="1"/>
</dbReference>
<protein>
    <submittedName>
        <fullName evidence="7">ABC transporter permease</fullName>
    </submittedName>
</protein>
<feature type="transmembrane region" description="Helical" evidence="6">
    <location>
        <begin position="88"/>
        <end position="113"/>
    </location>
</feature>
<reference evidence="8" key="1">
    <citation type="journal article" date="2019" name="Int. J. Syst. Evol. Microbiol.">
        <title>The Global Catalogue of Microorganisms (GCM) 10K type strain sequencing project: providing services to taxonomists for standard genome sequencing and annotation.</title>
        <authorList>
            <consortium name="The Broad Institute Genomics Platform"/>
            <consortium name="The Broad Institute Genome Sequencing Center for Infectious Disease"/>
            <person name="Wu L."/>
            <person name="Ma J."/>
        </authorList>
    </citation>
    <scope>NUCLEOTIDE SEQUENCE [LARGE SCALE GENOMIC DNA]</scope>
    <source>
        <strain evidence="8">TISTR 2241</strain>
    </source>
</reference>
<comment type="similarity">
    <text evidence="2">Belongs to the UPF0014 family.</text>
</comment>
<feature type="transmembrane region" description="Helical" evidence="6">
    <location>
        <begin position="59"/>
        <end position="76"/>
    </location>
</feature>
<dbReference type="EMBL" id="JBHUMR010000001">
    <property type="protein sequence ID" value="MFD2615776.1"/>
    <property type="molecule type" value="Genomic_DNA"/>
</dbReference>
<dbReference type="RefSeq" id="WP_141191322.1">
    <property type="nucleotide sequence ID" value="NZ_JBHUMR010000001.1"/>
</dbReference>
<evidence type="ECO:0000256" key="1">
    <source>
        <dbReference type="ARBA" id="ARBA00004141"/>
    </source>
</evidence>
<comment type="caution">
    <text evidence="7">The sequence shown here is derived from an EMBL/GenBank/DDBJ whole genome shotgun (WGS) entry which is preliminary data.</text>
</comment>
<keyword evidence="5 6" id="KW-0472">Membrane</keyword>
<evidence type="ECO:0000313" key="8">
    <source>
        <dbReference type="Proteomes" id="UP001597458"/>
    </source>
</evidence>
<name>A0ABW5PKH7_9BACI</name>
<evidence type="ECO:0000256" key="4">
    <source>
        <dbReference type="ARBA" id="ARBA00022989"/>
    </source>
</evidence>
<feature type="transmembrane region" description="Helical" evidence="6">
    <location>
        <begin position="34"/>
        <end position="53"/>
    </location>
</feature>
<dbReference type="InterPro" id="IPR005226">
    <property type="entry name" value="UPF0014_fam"/>
</dbReference>
<dbReference type="Proteomes" id="UP001597458">
    <property type="component" value="Unassembled WGS sequence"/>
</dbReference>
<feature type="transmembrane region" description="Helical" evidence="6">
    <location>
        <begin position="6"/>
        <end position="22"/>
    </location>
</feature>
<dbReference type="PANTHER" id="PTHR30028">
    <property type="entry name" value="UPF0014 INNER MEMBRANE PROTEIN YBBM-RELATED"/>
    <property type="match status" value="1"/>
</dbReference>
<keyword evidence="3 6" id="KW-0812">Transmembrane</keyword>
<gene>
    <name evidence="7" type="ORF">ACFSTF_00260</name>
</gene>
<evidence type="ECO:0000313" key="7">
    <source>
        <dbReference type="EMBL" id="MFD2615776.1"/>
    </source>
</evidence>
<evidence type="ECO:0000256" key="2">
    <source>
        <dbReference type="ARBA" id="ARBA00005268"/>
    </source>
</evidence>
<evidence type="ECO:0000256" key="3">
    <source>
        <dbReference type="ARBA" id="ARBA00022692"/>
    </source>
</evidence>